<dbReference type="Gene3D" id="1.10.287.1060">
    <property type="entry name" value="ESAT-6-like"/>
    <property type="match status" value="1"/>
</dbReference>
<protein>
    <recommendedName>
        <fullName evidence="4">Excreted virulence factor EspC (Type VII ESX diderm)</fullName>
    </recommendedName>
</protein>
<evidence type="ECO:0000256" key="1">
    <source>
        <dbReference type="SAM" id="MobiDB-lite"/>
    </source>
</evidence>
<dbReference type="RefSeq" id="WP_184477068.1">
    <property type="nucleotide sequence ID" value="NZ_JACHIV010000001.1"/>
</dbReference>
<evidence type="ECO:0000313" key="2">
    <source>
        <dbReference type="EMBL" id="MBB5067503.1"/>
    </source>
</evidence>
<feature type="region of interest" description="Disordered" evidence="1">
    <location>
        <begin position="114"/>
        <end position="137"/>
    </location>
</feature>
<gene>
    <name evidence="2" type="ORF">BJ969_000591</name>
</gene>
<organism evidence="2 3">
    <name type="scientific">Saccharopolyspora gloriosae</name>
    <dbReference type="NCBI Taxonomy" id="455344"/>
    <lineage>
        <taxon>Bacteria</taxon>
        <taxon>Bacillati</taxon>
        <taxon>Actinomycetota</taxon>
        <taxon>Actinomycetes</taxon>
        <taxon>Pseudonocardiales</taxon>
        <taxon>Pseudonocardiaceae</taxon>
        <taxon>Saccharopolyspora</taxon>
    </lineage>
</organism>
<reference evidence="2 3" key="1">
    <citation type="submission" date="2020-08" db="EMBL/GenBank/DDBJ databases">
        <title>Sequencing the genomes of 1000 actinobacteria strains.</title>
        <authorList>
            <person name="Klenk H.-P."/>
        </authorList>
    </citation>
    <scope>NUCLEOTIDE SEQUENCE [LARGE SCALE GENOMIC DNA]</scope>
    <source>
        <strain evidence="2 3">DSM 45582</strain>
    </source>
</reference>
<feature type="compositionally biased region" description="Basic and acidic residues" evidence="1">
    <location>
        <begin position="117"/>
        <end position="137"/>
    </location>
</feature>
<name>A0A840NAX4_9PSEU</name>
<evidence type="ECO:0000313" key="3">
    <source>
        <dbReference type="Proteomes" id="UP000580474"/>
    </source>
</evidence>
<keyword evidence="3" id="KW-1185">Reference proteome</keyword>
<accession>A0A840NAX4</accession>
<proteinExistence type="predicted"/>
<dbReference type="Proteomes" id="UP000580474">
    <property type="component" value="Unassembled WGS sequence"/>
</dbReference>
<sequence length="137" mass="14752">MTSAEAGGFAAAKEGLKAVSAQTQSINQSVGAGMLSLDPEVAEKAAKRVEEEILELRQLARKINSLSLVKGLGNYPDGQQLAQRFQDKATDADAGAFALIRALQEELQKQADAFRGAARDYRATDEQNADDLRRGMQ</sequence>
<evidence type="ECO:0008006" key="4">
    <source>
        <dbReference type="Google" id="ProtNLM"/>
    </source>
</evidence>
<dbReference type="EMBL" id="JACHIV010000001">
    <property type="protein sequence ID" value="MBB5067503.1"/>
    <property type="molecule type" value="Genomic_DNA"/>
</dbReference>
<comment type="caution">
    <text evidence="2">The sequence shown here is derived from an EMBL/GenBank/DDBJ whole genome shotgun (WGS) entry which is preliminary data.</text>
</comment>
<dbReference type="AlphaFoldDB" id="A0A840NAX4"/>